<accession>A0ABD7V380</accession>
<feature type="compositionally biased region" description="Low complexity" evidence="1">
    <location>
        <begin position="89"/>
        <end position="99"/>
    </location>
</feature>
<dbReference type="AlphaFoldDB" id="A0ABD7V380"/>
<protein>
    <submittedName>
        <fullName evidence="3">Uncharacterized protein</fullName>
    </submittedName>
</protein>
<sequence>MSHTSYRQPGANRPGRSRTRSAAVLLALTGTLVGTITFAAAALTGSQPTAQADPLCDQMRAQYGSGWPCISVPTYTPPPTQNTPPPVTGPTDTGSNNGPGIAGNPGPGPGEGDGTPIVPVPGQQSPQRGPHPPAADSAVTPASPESGAPVREAPQPVPSAPSAPNSTGGNAPTDSAPSTKDIGTLPTETGARLDTPTGERTSIPLPIWILAGAAAIAAANPRARSLLTRGGSTQATLGPSRMVLIHDETSPTTYRFAMNTPPGGHTEVNPDGSATVYDANGNPVSQVARPWAFDATGQPQKTWYTVDDNGNLVQHVEPATDARYPILADPTQTSHLIPQPGDAGFIGPVTPEQQAQARAEQAEQTPSTNEGLADLLTAPITAPPTTTGTEPSPDQGADPTPGQQLGYGDWVAHNYPGPDVGQDSPQQPQQDDNSGLSELLTAGITDQPSGPEPERSPTQGAEPAPGQQLTYNDWLANNYLGQDVGVVNVRTGTDGQPEYYRTAPDGTDIVATTAQTTPNGIIYGFEDGTILDTNVADGISSLTRIDPDGTRHTEFSNGEQLVIHPDGTGVRIAIDGTETRFAPGLDADGKPILVDRDTGLELAPTALGMLVSTTISAKGALIEAIGTNGAIPGWSVPHGSVGGQLARGAGRSLGPFGAGLGTLMDASDPNTSAGKAAAINFGSWAAGTTFTGVVTVFTTAPFAAAAILGIGVGLGVYYAAKRWG</sequence>
<comment type="caution">
    <text evidence="3">The sequence shown here is derived from an EMBL/GenBank/DDBJ whole genome shotgun (WGS) entry which is preliminary data.</text>
</comment>
<feature type="compositionally biased region" description="Low complexity" evidence="1">
    <location>
        <begin position="416"/>
        <end position="432"/>
    </location>
</feature>
<feature type="compositionally biased region" description="Low complexity" evidence="1">
    <location>
        <begin position="372"/>
        <end position="389"/>
    </location>
</feature>
<feature type="region of interest" description="Disordered" evidence="1">
    <location>
        <begin position="72"/>
        <end position="200"/>
    </location>
</feature>
<dbReference type="EMBL" id="CAACYD010000006">
    <property type="protein sequence ID" value="VFA88807.1"/>
    <property type="molecule type" value="Genomic_DNA"/>
</dbReference>
<evidence type="ECO:0000256" key="2">
    <source>
        <dbReference type="SAM" id="Phobius"/>
    </source>
</evidence>
<feature type="compositionally biased region" description="Gly residues" evidence="1">
    <location>
        <begin position="100"/>
        <end position="113"/>
    </location>
</feature>
<feature type="compositionally biased region" description="Polar residues" evidence="1">
    <location>
        <begin position="167"/>
        <end position="178"/>
    </location>
</feature>
<evidence type="ECO:0000313" key="3">
    <source>
        <dbReference type="EMBL" id="VFA88807.1"/>
    </source>
</evidence>
<evidence type="ECO:0000256" key="1">
    <source>
        <dbReference type="SAM" id="MobiDB-lite"/>
    </source>
</evidence>
<keyword evidence="2" id="KW-1133">Transmembrane helix</keyword>
<feature type="region of interest" description="Disordered" evidence="1">
    <location>
        <begin position="332"/>
        <end position="468"/>
    </location>
</feature>
<keyword evidence="2" id="KW-0472">Membrane</keyword>
<feature type="compositionally biased region" description="Pro residues" evidence="1">
    <location>
        <begin position="75"/>
        <end position="88"/>
    </location>
</feature>
<feature type="compositionally biased region" description="Low complexity" evidence="1">
    <location>
        <begin position="352"/>
        <end position="364"/>
    </location>
</feature>
<organism evidence="3 4">
    <name type="scientific">Gordonia paraffinivorans</name>
    <dbReference type="NCBI Taxonomy" id="175628"/>
    <lineage>
        <taxon>Bacteria</taxon>
        <taxon>Bacillati</taxon>
        <taxon>Actinomycetota</taxon>
        <taxon>Actinomycetes</taxon>
        <taxon>Mycobacteriales</taxon>
        <taxon>Gordoniaceae</taxon>
        <taxon>Gordonia</taxon>
    </lineage>
</organism>
<proteinExistence type="predicted"/>
<feature type="transmembrane region" description="Helical" evidence="2">
    <location>
        <begin position="700"/>
        <end position="720"/>
    </location>
</feature>
<gene>
    <name evidence="3" type="ORF">NCTC8139_02363</name>
</gene>
<evidence type="ECO:0000313" key="4">
    <source>
        <dbReference type="Proteomes" id="UP000360750"/>
    </source>
</evidence>
<reference evidence="3 4" key="1">
    <citation type="submission" date="2019-02" db="EMBL/GenBank/DDBJ databases">
        <authorList>
            <consortium name="Pathogen Informatics"/>
        </authorList>
    </citation>
    <scope>NUCLEOTIDE SEQUENCE [LARGE SCALE GENOMIC DNA]</scope>
    <source>
        <strain evidence="3 4">3012STDY6756503</strain>
    </source>
</reference>
<dbReference type="Proteomes" id="UP000360750">
    <property type="component" value="Unassembled WGS sequence"/>
</dbReference>
<keyword evidence="2" id="KW-0812">Transmembrane</keyword>
<name>A0ABD7V380_9ACTN</name>